<evidence type="ECO:0000313" key="11">
    <source>
        <dbReference type="Proteomes" id="UP000199520"/>
    </source>
</evidence>
<dbReference type="InterPro" id="IPR053712">
    <property type="entry name" value="Bac_CellDiv_Activator"/>
</dbReference>
<evidence type="ECO:0000256" key="4">
    <source>
        <dbReference type="ARBA" id="ARBA00022618"/>
    </source>
</evidence>
<comment type="subcellular location">
    <subcellularLocation>
        <location evidence="1">Cytoplasm</location>
    </subcellularLocation>
</comment>
<dbReference type="InterPro" id="IPR007838">
    <property type="entry name" value="Cell_div_ZapA-like"/>
</dbReference>
<comment type="function">
    <text evidence="7">Activator of cell division through the inhibition of FtsZ GTPase activity, therefore promoting FtsZ assembly into bundles of protofilaments necessary for the formation of the division Z ring. It is recruited early at mid-cell but it is not essential for cell division.</text>
</comment>
<dbReference type="PANTHER" id="PTHR34981:SF1">
    <property type="entry name" value="CELL DIVISION PROTEIN ZAPA"/>
    <property type="match status" value="1"/>
</dbReference>
<keyword evidence="3" id="KW-0963">Cytoplasm</keyword>
<evidence type="ECO:0000313" key="10">
    <source>
        <dbReference type="EMBL" id="SFM23273.1"/>
    </source>
</evidence>
<keyword evidence="11" id="KW-1185">Reference proteome</keyword>
<dbReference type="InterPro" id="IPR036192">
    <property type="entry name" value="Cell_div_ZapA-like_sf"/>
</dbReference>
<dbReference type="EMBL" id="FOTS01000058">
    <property type="protein sequence ID" value="SFM23273.1"/>
    <property type="molecule type" value="Genomic_DNA"/>
</dbReference>
<dbReference type="STRING" id="1123291.SAMN04490355_105819"/>
<dbReference type="Proteomes" id="UP000199520">
    <property type="component" value="Unassembled WGS sequence"/>
</dbReference>
<keyword evidence="6" id="KW-0131">Cell cycle</keyword>
<dbReference type="GO" id="GO:0030428">
    <property type="term" value="C:cell septum"/>
    <property type="evidence" value="ECO:0007669"/>
    <property type="project" value="TreeGrafter"/>
</dbReference>
<evidence type="ECO:0000256" key="8">
    <source>
        <dbReference type="ARBA" id="ARBA00026068"/>
    </source>
</evidence>
<evidence type="ECO:0000256" key="6">
    <source>
        <dbReference type="ARBA" id="ARBA00023306"/>
    </source>
</evidence>
<comment type="subunit">
    <text evidence="8">Homodimer. Interacts with FtsZ.</text>
</comment>
<dbReference type="GO" id="GO:0043093">
    <property type="term" value="P:FtsZ-dependent cytokinesis"/>
    <property type="evidence" value="ECO:0007669"/>
    <property type="project" value="TreeGrafter"/>
</dbReference>
<dbReference type="GO" id="GO:0000917">
    <property type="term" value="P:division septum assembly"/>
    <property type="evidence" value="ECO:0007669"/>
    <property type="project" value="UniProtKB-KW"/>
</dbReference>
<dbReference type="Gene3D" id="6.10.250.790">
    <property type="match status" value="1"/>
</dbReference>
<sequence length="84" mass="9482">MNEKKHKVTVEIFGETYCLKSDAKLEKVVAIASEVDSRMKSIAQKNLRLSPGKVAVLAALNIAEAYLDLEQNYKQLIKMVEEEK</sequence>
<evidence type="ECO:0000256" key="7">
    <source>
        <dbReference type="ARBA" id="ARBA00024910"/>
    </source>
</evidence>
<proteinExistence type="predicted"/>
<organism evidence="10 11">
    <name type="scientific">Pelosinus propionicus DSM 13327</name>
    <dbReference type="NCBI Taxonomy" id="1123291"/>
    <lineage>
        <taxon>Bacteria</taxon>
        <taxon>Bacillati</taxon>
        <taxon>Bacillota</taxon>
        <taxon>Negativicutes</taxon>
        <taxon>Selenomonadales</taxon>
        <taxon>Sporomusaceae</taxon>
        <taxon>Pelosinus</taxon>
    </lineage>
</organism>
<evidence type="ECO:0000256" key="2">
    <source>
        <dbReference type="ARBA" id="ARBA00015195"/>
    </source>
</evidence>
<evidence type="ECO:0000256" key="9">
    <source>
        <dbReference type="ARBA" id="ARBA00033158"/>
    </source>
</evidence>
<keyword evidence="4 10" id="KW-0132">Cell division</keyword>
<dbReference type="GO" id="GO:0005829">
    <property type="term" value="C:cytosol"/>
    <property type="evidence" value="ECO:0007669"/>
    <property type="project" value="TreeGrafter"/>
</dbReference>
<evidence type="ECO:0000256" key="3">
    <source>
        <dbReference type="ARBA" id="ARBA00022490"/>
    </source>
</evidence>
<protein>
    <recommendedName>
        <fullName evidence="2">Cell division protein ZapA</fullName>
    </recommendedName>
    <alternativeName>
        <fullName evidence="9">Z ring-associated protein ZapA</fullName>
    </alternativeName>
</protein>
<dbReference type="SUPFAM" id="SSF102829">
    <property type="entry name" value="Cell division protein ZapA-like"/>
    <property type="match status" value="1"/>
</dbReference>
<reference evidence="11" key="1">
    <citation type="submission" date="2016-10" db="EMBL/GenBank/DDBJ databases">
        <authorList>
            <person name="Varghese N."/>
            <person name="Submissions S."/>
        </authorList>
    </citation>
    <scope>NUCLEOTIDE SEQUENCE [LARGE SCALE GENOMIC DNA]</scope>
    <source>
        <strain evidence="11">DSM 13327</strain>
    </source>
</reference>
<dbReference type="GO" id="GO:0032153">
    <property type="term" value="C:cell division site"/>
    <property type="evidence" value="ECO:0007669"/>
    <property type="project" value="TreeGrafter"/>
</dbReference>
<dbReference type="PANTHER" id="PTHR34981">
    <property type="entry name" value="CELL DIVISION PROTEIN ZAPA"/>
    <property type="match status" value="1"/>
</dbReference>
<dbReference type="Pfam" id="PF05164">
    <property type="entry name" value="ZapA"/>
    <property type="match status" value="1"/>
</dbReference>
<gene>
    <name evidence="10" type="ORF">SAMN04490355_105819</name>
</gene>
<evidence type="ECO:0000256" key="5">
    <source>
        <dbReference type="ARBA" id="ARBA00023210"/>
    </source>
</evidence>
<dbReference type="GO" id="GO:0000921">
    <property type="term" value="P:septin ring assembly"/>
    <property type="evidence" value="ECO:0007669"/>
    <property type="project" value="TreeGrafter"/>
</dbReference>
<accession>A0A1I4P7C4</accession>
<dbReference type="AlphaFoldDB" id="A0A1I4P7C4"/>
<keyword evidence="5" id="KW-0717">Septation</keyword>
<name>A0A1I4P7C4_9FIRM</name>
<evidence type="ECO:0000256" key="1">
    <source>
        <dbReference type="ARBA" id="ARBA00004496"/>
    </source>
</evidence>
<dbReference type="OrthoDB" id="9808604at2"/>